<accession>K0JXQ9</accession>
<dbReference type="Pfam" id="PF04655">
    <property type="entry name" value="APH_6_hur"/>
    <property type="match status" value="1"/>
</dbReference>
<name>K0JXQ9_SACES</name>
<keyword evidence="2" id="KW-1185">Reference proteome</keyword>
<dbReference type="InterPro" id="IPR006748">
    <property type="entry name" value="NH2Glyco/OHUrea_AB-resist_kin"/>
</dbReference>
<gene>
    <name evidence="1" type="ordered locus">BN6_36310</name>
</gene>
<dbReference type="InterPro" id="IPR011009">
    <property type="entry name" value="Kinase-like_dom_sf"/>
</dbReference>
<dbReference type="GO" id="GO:0016773">
    <property type="term" value="F:phosphotransferase activity, alcohol group as acceptor"/>
    <property type="evidence" value="ECO:0007669"/>
    <property type="project" value="InterPro"/>
</dbReference>
<dbReference type="OrthoDB" id="3638028at2"/>
<dbReference type="STRING" id="1179773.BN6_36310"/>
<proteinExistence type="predicted"/>
<dbReference type="GO" id="GO:0019748">
    <property type="term" value="P:secondary metabolic process"/>
    <property type="evidence" value="ECO:0007669"/>
    <property type="project" value="InterPro"/>
</dbReference>
<dbReference type="SUPFAM" id="SSF56112">
    <property type="entry name" value="Protein kinase-like (PK-like)"/>
    <property type="match status" value="1"/>
</dbReference>
<evidence type="ECO:0000313" key="1">
    <source>
        <dbReference type="EMBL" id="CCH30926.1"/>
    </source>
</evidence>
<sequence>MHLDIPDVLRTSHDNPAGRAWLAALPRLADDLLDRWDLRPDGSTRHGMASLVLPVTRADGTAAVLRLQPVTAESAGTAAGLETWRGDGIVRLLDHDPRSGSALLERLDATRPLSTVEDDDEAVAVLAGLLRRLTSVPAPAGMRRLVDVAAAMLADVPAALPVLADPADRELVRSCAAAVAEVLDEPGDRLLHWDLHYDNVLAAQREPWLAIDPEPLAGHPGFDLQPALDNRWEHLVEPQRAVLRRFDHLTETLELDRAQATAWTLGRVLQNTLWDVEDGRTAVDPVQRAIAEALVRRPGRRSGVVARVSRWAW</sequence>
<dbReference type="HOGENOM" id="CLU_061172_2_1_11"/>
<dbReference type="BioCyc" id="SESP1179773:BN6_RS17590-MONOMER"/>
<reference evidence="1 2" key="1">
    <citation type="journal article" date="2012" name="BMC Genomics">
        <title>Complete genome sequence of Saccharothrix espanaensis DSM 44229T and comparison to the other completely sequenced Pseudonocardiaceae.</title>
        <authorList>
            <person name="Strobel T."/>
            <person name="Al-Dilaimi A."/>
            <person name="Blom J."/>
            <person name="Gessner A."/>
            <person name="Kalinowski J."/>
            <person name="Luzhetska M."/>
            <person name="Puhler A."/>
            <person name="Szczepanowski R."/>
            <person name="Bechthold A."/>
            <person name="Ruckert C."/>
        </authorList>
    </citation>
    <scope>NUCLEOTIDE SEQUENCE [LARGE SCALE GENOMIC DNA]</scope>
    <source>
        <strain evidence="2">ATCC 51144 / DSM 44229 / JCM 9112 / NBRC 15066 / NRRL 15764</strain>
    </source>
</reference>
<dbReference type="Proteomes" id="UP000006281">
    <property type="component" value="Chromosome"/>
</dbReference>
<dbReference type="Gene3D" id="1.10.510.10">
    <property type="entry name" value="Transferase(Phosphotransferase) domain 1"/>
    <property type="match status" value="1"/>
</dbReference>
<dbReference type="PATRIC" id="fig|1179773.3.peg.3631"/>
<dbReference type="KEGG" id="sesp:BN6_36310"/>
<dbReference type="RefSeq" id="WP_015101038.1">
    <property type="nucleotide sequence ID" value="NC_019673.1"/>
</dbReference>
<dbReference type="EMBL" id="HE804045">
    <property type="protein sequence ID" value="CCH30926.1"/>
    <property type="molecule type" value="Genomic_DNA"/>
</dbReference>
<dbReference type="eggNOG" id="COG3570">
    <property type="taxonomic scope" value="Bacteria"/>
</dbReference>
<organism evidence="1 2">
    <name type="scientific">Saccharothrix espanaensis (strain ATCC 51144 / DSM 44229 / JCM 9112 / NBRC 15066 / NRRL 15764)</name>
    <dbReference type="NCBI Taxonomy" id="1179773"/>
    <lineage>
        <taxon>Bacteria</taxon>
        <taxon>Bacillati</taxon>
        <taxon>Actinomycetota</taxon>
        <taxon>Actinomycetes</taxon>
        <taxon>Pseudonocardiales</taxon>
        <taxon>Pseudonocardiaceae</taxon>
        <taxon>Saccharothrix</taxon>
    </lineage>
</organism>
<evidence type="ECO:0008006" key="3">
    <source>
        <dbReference type="Google" id="ProtNLM"/>
    </source>
</evidence>
<dbReference type="AlphaFoldDB" id="K0JXQ9"/>
<evidence type="ECO:0000313" key="2">
    <source>
        <dbReference type="Proteomes" id="UP000006281"/>
    </source>
</evidence>
<protein>
    <recommendedName>
        <fullName evidence="3">Streptomycin 6-kinase</fullName>
    </recommendedName>
</protein>